<keyword evidence="4" id="KW-1133">Transmembrane helix</keyword>
<dbReference type="PANTHER" id="PTHR12236:SF76">
    <property type="entry name" value="ADULT-SPECIFIC CUTICULAR PROTEIN ACP-20-LIKE PROTEIN"/>
    <property type="match status" value="1"/>
</dbReference>
<dbReference type="Proteomes" id="UP000789524">
    <property type="component" value="Unassembled WGS sequence"/>
</dbReference>
<keyword evidence="6" id="KW-1185">Reference proteome</keyword>
<keyword evidence="4" id="KW-0812">Transmembrane</keyword>
<gene>
    <name evidence="5" type="ORF">DCHRY22_LOCUS2244</name>
</gene>
<dbReference type="PROSITE" id="PS51155">
    <property type="entry name" value="CHIT_BIND_RR_2"/>
    <property type="match status" value="1"/>
</dbReference>
<protein>
    <submittedName>
        <fullName evidence="5">(African queen) hypothetical protein</fullName>
    </submittedName>
</protein>
<reference evidence="5" key="1">
    <citation type="submission" date="2021-09" db="EMBL/GenBank/DDBJ databases">
        <authorList>
            <person name="Martin H S."/>
        </authorList>
    </citation>
    <scope>NUCLEOTIDE SEQUENCE</scope>
</reference>
<evidence type="ECO:0000256" key="4">
    <source>
        <dbReference type="SAM" id="Phobius"/>
    </source>
</evidence>
<name>A0A8J2QDV2_9NEOP</name>
<keyword evidence="1 3" id="KW-0193">Cuticle</keyword>
<dbReference type="OrthoDB" id="6382835at2759"/>
<dbReference type="InterPro" id="IPR031311">
    <property type="entry name" value="CHIT_BIND_RR_consensus"/>
</dbReference>
<dbReference type="PRINTS" id="PR00947">
    <property type="entry name" value="CUTICLE"/>
</dbReference>
<sequence length="161" mass="18555">MEDLSTVRGSVYFLLKKSKVVTMYLLHVCLLLTTCVIIEAGYIGYPREGYGYYPGYVTYRNTYKDYSGDIQGNYYAYPKYNYDYSVNDPHTGDHKTAWEVRDGDVVRGAYSLAEADGTTRLVEYTADKLNGFQAVVKRIGQPHHTEVYPKQYETVRTYGYH</sequence>
<keyword evidence="2" id="KW-0732">Signal</keyword>
<feature type="transmembrane region" description="Helical" evidence="4">
    <location>
        <begin position="20"/>
        <end position="45"/>
    </location>
</feature>
<dbReference type="Pfam" id="PF00379">
    <property type="entry name" value="Chitin_bind_4"/>
    <property type="match status" value="1"/>
</dbReference>
<dbReference type="PROSITE" id="PS00233">
    <property type="entry name" value="CHIT_BIND_RR_1"/>
    <property type="match status" value="1"/>
</dbReference>
<dbReference type="GO" id="GO:0031012">
    <property type="term" value="C:extracellular matrix"/>
    <property type="evidence" value="ECO:0007669"/>
    <property type="project" value="TreeGrafter"/>
</dbReference>
<dbReference type="InterPro" id="IPR000618">
    <property type="entry name" value="Insect_cuticle"/>
</dbReference>
<evidence type="ECO:0000256" key="3">
    <source>
        <dbReference type="PROSITE-ProRule" id="PRU00497"/>
    </source>
</evidence>
<keyword evidence="4" id="KW-0472">Membrane</keyword>
<dbReference type="EMBL" id="CAKASE010000045">
    <property type="protein sequence ID" value="CAG9560614.1"/>
    <property type="molecule type" value="Genomic_DNA"/>
</dbReference>
<proteinExistence type="predicted"/>
<evidence type="ECO:0000313" key="5">
    <source>
        <dbReference type="EMBL" id="CAG9560614.1"/>
    </source>
</evidence>
<organism evidence="5 6">
    <name type="scientific">Danaus chrysippus</name>
    <name type="common">African queen</name>
    <dbReference type="NCBI Taxonomy" id="151541"/>
    <lineage>
        <taxon>Eukaryota</taxon>
        <taxon>Metazoa</taxon>
        <taxon>Ecdysozoa</taxon>
        <taxon>Arthropoda</taxon>
        <taxon>Hexapoda</taxon>
        <taxon>Insecta</taxon>
        <taxon>Pterygota</taxon>
        <taxon>Neoptera</taxon>
        <taxon>Endopterygota</taxon>
        <taxon>Lepidoptera</taxon>
        <taxon>Glossata</taxon>
        <taxon>Ditrysia</taxon>
        <taxon>Papilionoidea</taxon>
        <taxon>Nymphalidae</taxon>
        <taxon>Danainae</taxon>
        <taxon>Danaini</taxon>
        <taxon>Danaina</taxon>
        <taxon>Danaus</taxon>
        <taxon>Anosia</taxon>
    </lineage>
</organism>
<dbReference type="InterPro" id="IPR051217">
    <property type="entry name" value="Insect_Cuticle_Struc_Prot"/>
</dbReference>
<dbReference type="GO" id="GO:0042302">
    <property type="term" value="F:structural constituent of cuticle"/>
    <property type="evidence" value="ECO:0007669"/>
    <property type="project" value="UniProtKB-UniRule"/>
</dbReference>
<evidence type="ECO:0000313" key="6">
    <source>
        <dbReference type="Proteomes" id="UP000789524"/>
    </source>
</evidence>
<dbReference type="GO" id="GO:0005615">
    <property type="term" value="C:extracellular space"/>
    <property type="evidence" value="ECO:0007669"/>
    <property type="project" value="TreeGrafter"/>
</dbReference>
<comment type="caution">
    <text evidence="5">The sequence shown here is derived from an EMBL/GenBank/DDBJ whole genome shotgun (WGS) entry which is preliminary data.</text>
</comment>
<evidence type="ECO:0000256" key="1">
    <source>
        <dbReference type="ARBA" id="ARBA00022460"/>
    </source>
</evidence>
<accession>A0A8J2QDV2</accession>
<evidence type="ECO:0000256" key="2">
    <source>
        <dbReference type="ARBA" id="ARBA00022729"/>
    </source>
</evidence>
<dbReference type="AlphaFoldDB" id="A0A8J2QDV2"/>
<dbReference type="PANTHER" id="PTHR12236">
    <property type="entry name" value="STRUCTURAL CONTITUENT OF CUTICLE"/>
    <property type="match status" value="1"/>
</dbReference>